<gene>
    <name evidence="6" type="ORF">C2S_11136</name>
</gene>
<dbReference type="GO" id="GO:0046872">
    <property type="term" value="F:metal ion binding"/>
    <property type="evidence" value="ECO:0007669"/>
    <property type="project" value="UniProtKB-KW"/>
</dbReference>
<reference evidence="6" key="1">
    <citation type="submission" date="2019-05" db="EMBL/GenBank/DDBJ databases">
        <authorList>
            <person name="Piombo E."/>
        </authorList>
    </citation>
    <scope>NUCLEOTIDE SEQUENCE</scope>
    <source>
        <strain evidence="6">C2S</strain>
    </source>
</reference>
<comment type="caution">
    <text evidence="6">The sequence shown here is derived from an EMBL/GenBank/DDBJ whole genome shotgun (WGS) entry which is preliminary data.</text>
</comment>
<keyword evidence="2" id="KW-0862">Zinc</keyword>
<organism evidence="6 7">
    <name type="scientific">Fusarium fujikuroi</name>
    <name type="common">Bakanae and foot rot disease fungus</name>
    <name type="synonym">Gibberella fujikuroi</name>
    <dbReference type="NCBI Taxonomy" id="5127"/>
    <lineage>
        <taxon>Eukaryota</taxon>
        <taxon>Fungi</taxon>
        <taxon>Dikarya</taxon>
        <taxon>Ascomycota</taxon>
        <taxon>Pezizomycotina</taxon>
        <taxon>Sordariomycetes</taxon>
        <taxon>Hypocreomycetidae</taxon>
        <taxon>Hypocreales</taxon>
        <taxon>Nectriaceae</taxon>
        <taxon>Fusarium</taxon>
        <taxon>Fusarium fujikuroi species complex</taxon>
    </lineage>
</organism>
<evidence type="ECO:0000313" key="6">
    <source>
        <dbReference type="EMBL" id="VTT78575.1"/>
    </source>
</evidence>
<evidence type="ECO:0000256" key="5">
    <source>
        <dbReference type="ARBA" id="ARBA00023242"/>
    </source>
</evidence>
<accession>A0A5Q3DL25</accession>
<dbReference type="PANTHER" id="PTHR47660:SF3">
    <property type="entry name" value="FINGER DOMAIN PROTEIN, PUTATIVE (AFU_ORTHOLOGUE AFUA_4G03310)-RELATED"/>
    <property type="match status" value="1"/>
</dbReference>
<keyword evidence="5" id="KW-0539">Nucleus</keyword>
<keyword evidence="3" id="KW-0805">Transcription regulation</keyword>
<name>A0A5Q3DL25_FUSFU</name>
<evidence type="ECO:0000256" key="2">
    <source>
        <dbReference type="ARBA" id="ARBA00022833"/>
    </source>
</evidence>
<protein>
    <submittedName>
        <fullName evidence="6">Uncharacterized protein</fullName>
    </submittedName>
</protein>
<keyword evidence="4" id="KW-0804">Transcription</keyword>
<dbReference type="Proteomes" id="UP000760494">
    <property type="component" value="Unassembled WGS sequence"/>
</dbReference>
<keyword evidence="1" id="KW-0479">Metal-binding</keyword>
<evidence type="ECO:0000256" key="4">
    <source>
        <dbReference type="ARBA" id="ARBA00023163"/>
    </source>
</evidence>
<proteinExistence type="predicted"/>
<evidence type="ECO:0000256" key="1">
    <source>
        <dbReference type="ARBA" id="ARBA00022723"/>
    </source>
</evidence>
<dbReference type="PANTHER" id="PTHR47660">
    <property type="entry name" value="TRANSCRIPTION FACTOR WITH C2H2 AND ZN(2)-CYS(6) DNA BINDING DOMAIN (EUROFUNG)-RELATED-RELATED"/>
    <property type="match status" value="1"/>
</dbReference>
<evidence type="ECO:0000256" key="3">
    <source>
        <dbReference type="ARBA" id="ARBA00023015"/>
    </source>
</evidence>
<dbReference type="AlphaFoldDB" id="A0A5Q3DL25"/>
<sequence>MRTLSCDKGYLCTSGSSDVIVWKDRAETTGTSQYNHESFTSEVGLDISLFPTPITIPPSLVPLVDEITGRGRTISLFTPDPCLPHPSQSSQNSQTLYTETTISTSLLPSQRSRIRPVYTTNTLKERAEYEASRIKHQVKTLAQSGQTCFIHRSQTSNSTALLDAFAACSLYATRNSANSSLVVSEISRRVELLIQATDTAIALYPLSPQSTMNLDVLPSVQAMLMYQCMRLFSGDSSQQEQAEQDAKSLNKWIDILQPHKPESPSSSSKTDHSWLTWVRAESVQRTMIFADLVESIYTFLRFGWYQPSPRLGELSFIGNASIWNAKSLTEWRQAGEQQTCLILEMSRFQDNVKGVSLDDLDELGIMILVIYEGFEVLRGWAGDDKKMLKKWGLSSGGNNPFE</sequence>
<dbReference type="EMBL" id="CABFJX010000393">
    <property type="protein sequence ID" value="VTT78575.1"/>
    <property type="molecule type" value="Genomic_DNA"/>
</dbReference>
<evidence type="ECO:0000313" key="7">
    <source>
        <dbReference type="Proteomes" id="UP000760494"/>
    </source>
</evidence>